<dbReference type="Gene3D" id="3.30.465.10">
    <property type="match status" value="1"/>
</dbReference>
<dbReference type="GO" id="GO:0006089">
    <property type="term" value="P:lactate metabolic process"/>
    <property type="evidence" value="ECO:0007669"/>
    <property type="project" value="UniProtKB-UniRule"/>
</dbReference>
<keyword evidence="4 5" id="KW-0560">Oxidoreductase</keyword>
<dbReference type="SUPFAM" id="SSF55103">
    <property type="entry name" value="FAD-linked oxidases, C-terminal domain"/>
    <property type="match status" value="1"/>
</dbReference>
<dbReference type="GO" id="GO:0102029">
    <property type="term" value="F:D-lactate dehydrogenase (quinone) activity"/>
    <property type="evidence" value="ECO:0007669"/>
    <property type="project" value="UniProtKB-EC"/>
</dbReference>
<dbReference type="Proteomes" id="UP000262699">
    <property type="component" value="Unassembled WGS sequence"/>
</dbReference>
<comment type="catalytic activity">
    <reaction evidence="5 6">
        <text>(R)-lactate + a quinone = a quinol + pyruvate</text>
        <dbReference type="Rhea" id="RHEA:51468"/>
        <dbReference type="ChEBI" id="CHEBI:15361"/>
        <dbReference type="ChEBI" id="CHEBI:16004"/>
        <dbReference type="ChEBI" id="CHEBI:24646"/>
        <dbReference type="ChEBI" id="CHEBI:132124"/>
        <dbReference type="EC" id="1.1.5.12"/>
    </reaction>
</comment>
<dbReference type="InterPro" id="IPR016172">
    <property type="entry name" value="D-lactate_DH_C-sub1"/>
</dbReference>
<feature type="binding site" evidence="5 7">
    <location>
        <begin position="68"/>
        <end position="72"/>
    </location>
    <ligand>
        <name>FAD</name>
        <dbReference type="ChEBI" id="CHEBI:57692"/>
    </ligand>
</feature>
<gene>
    <name evidence="5" type="primary">dld</name>
    <name evidence="9" type="ORF">DEP91_04765</name>
</gene>
<dbReference type="InterPro" id="IPR051264">
    <property type="entry name" value="FAD-oxidored/transferase_4"/>
</dbReference>
<feature type="domain" description="FAD-binding PCMH-type" evidence="8">
    <location>
        <begin position="33"/>
        <end position="261"/>
    </location>
</feature>
<dbReference type="NCBIfam" id="NF008387">
    <property type="entry name" value="PRK11183.1"/>
    <property type="match status" value="1"/>
</dbReference>
<sequence>MTALAATIASIVGRRHVLTGEAATRPYATGYRFGGGPVALVARPGSLVEMWRVLNACVAADHIVIVQAANTGLAGGSTPDGDYDRPVAIISTMRIDGIHLLRGGRQSVCLAGSTLYALEAKLAPLGREPHSVIGSSCIGASVVGGVCNNSGGALVQRGPAYTEYALFARIDEDGAATLHNHLGIALGDAPEAILAALDHGRIDDAAITDDARAASAKDYAQRVRDLTADTPARHNADPDRLFEASGSAGRIVVFAVRLDTFPTEANTATFYIGTNDPAELSALRAAMLAGNTPLPILGEYIHRDAFDLAATHGKDVYLAIRLLGTARLPMLYAARRRLDGAARALGIRAPLSDLLLQGAARLWPSHLPRRLTEWRDAYEHHLIVKVGGDAVETTRALLAERFPSNTGAAFECDAEEAEAALLHRFAVAAAAVRYRAVNADTVEDIIAIDVALRRNDADWVEAIEPDLRASLLPPLYYGHFFCHVFHQDYLVRKGGDPAAIEHRLLAALDRRGARYPAEHNVGHLYAAPPALAAHYRALDPCNALNPGIGKTAKRRHWQDA</sequence>
<dbReference type="GO" id="GO:0022904">
    <property type="term" value="P:respiratory electron transport chain"/>
    <property type="evidence" value="ECO:0007669"/>
    <property type="project" value="InterPro"/>
</dbReference>
<dbReference type="AlphaFoldDB" id="A0A3D0WBW9"/>
<dbReference type="GO" id="GO:0055085">
    <property type="term" value="P:transmembrane transport"/>
    <property type="evidence" value="ECO:0007669"/>
    <property type="project" value="InterPro"/>
</dbReference>
<dbReference type="InterPro" id="IPR016164">
    <property type="entry name" value="FAD-linked_Oxase-like_C"/>
</dbReference>
<dbReference type="GO" id="GO:0004458">
    <property type="term" value="F:D-lactate dehydrogenase (cytochrome) activity"/>
    <property type="evidence" value="ECO:0007669"/>
    <property type="project" value="UniProtKB-UniRule"/>
</dbReference>
<evidence type="ECO:0000313" key="9">
    <source>
        <dbReference type="EMBL" id="HCB75474.1"/>
    </source>
</evidence>
<keyword evidence="5 6" id="KW-0874">Quinone</keyword>
<comment type="function">
    <text evidence="5 6">Catalyzes the oxidation of D-lactate to pyruvate.</text>
</comment>
<dbReference type="Pfam" id="PF09330">
    <property type="entry name" value="Lact-deh-memb"/>
    <property type="match status" value="1"/>
</dbReference>
<dbReference type="InterPro" id="IPR015409">
    <property type="entry name" value="Lactate_DH_C"/>
</dbReference>
<dbReference type="EC" id="1.1.5.12" evidence="5"/>
<keyword evidence="3 5" id="KW-0274">FAD</keyword>
<dbReference type="InterPro" id="IPR036318">
    <property type="entry name" value="FAD-bd_PCMH-like_sf"/>
</dbReference>
<dbReference type="PROSITE" id="PS51387">
    <property type="entry name" value="FAD_PCMH"/>
    <property type="match status" value="1"/>
</dbReference>
<evidence type="ECO:0000256" key="1">
    <source>
        <dbReference type="ARBA" id="ARBA00001974"/>
    </source>
</evidence>
<dbReference type="EMBL" id="DOYJ01000134">
    <property type="protein sequence ID" value="HCB75474.1"/>
    <property type="molecule type" value="Genomic_DNA"/>
</dbReference>
<dbReference type="InterPro" id="IPR016169">
    <property type="entry name" value="FAD-bd_PCMH_sub2"/>
</dbReference>
<dbReference type="GO" id="GO:0031234">
    <property type="term" value="C:extrinsic component of cytoplasmic side of plasma membrane"/>
    <property type="evidence" value="ECO:0007669"/>
    <property type="project" value="UniProtKB-UniRule"/>
</dbReference>
<dbReference type="InterPro" id="IPR016173">
    <property type="entry name" value="D-lactate_DH_C-sub2"/>
</dbReference>
<comment type="cofactor">
    <cofactor evidence="1 5 6 7">
        <name>FAD</name>
        <dbReference type="ChEBI" id="CHEBI:57692"/>
    </cofactor>
</comment>
<feature type="binding site" evidence="5 7">
    <location>
        <position position="141"/>
    </location>
    <ligand>
        <name>FAD</name>
        <dbReference type="ChEBI" id="CHEBI:57692"/>
    </ligand>
</feature>
<keyword evidence="5" id="KW-0997">Cell inner membrane</keyword>
<dbReference type="Gene3D" id="3.30.70.610">
    <property type="entry name" value="D-lactate dehydrogenase, cap domain, subdomain 1"/>
    <property type="match status" value="2"/>
</dbReference>
<name>A0A3D0WBW9_9SPHN</name>
<feature type="binding site" evidence="5 7">
    <location>
        <position position="253"/>
    </location>
    <ligand>
        <name>FAD</name>
        <dbReference type="ChEBI" id="CHEBI:57692"/>
    </ligand>
</feature>
<organism evidence="9 10">
    <name type="scientific">Sphingomonas bacterium</name>
    <dbReference type="NCBI Taxonomy" id="1895847"/>
    <lineage>
        <taxon>Bacteria</taxon>
        <taxon>Pseudomonadati</taxon>
        <taxon>Pseudomonadota</taxon>
        <taxon>Alphaproteobacteria</taxon>
        <taxon>Sphingomonadales</taxon>
        <taxon>Sphingomonadaceae</taxon>
        <taxon>Sphingomonas</taxon>
    </lineage>
</organism>
<evidence type="ECO:0000259" key="8">
    <source>
        <dbReference type="PROSITE" id="PS51387"/>
    </source>
</evidence>
<dbReference type="GO" id="GO:0048038">
    <property type="term" value="F:quinone binding"/>
    <property type="evidence" value="ECO:0007669"/>
    <property type="project" value="UniProtKB-KW"/>
</dbReference>
<proteinExistence type="inferred from homology"/>
<dbReference type="InterPro" id="IPR016166">
    <property type="entry name" value="FAD-bd_PCMH"/>
</dbReference>
<accession>A0A3D0WBW9</accession>
<dbReference type="PANTHER" id="PTHR43716">
    <property type="entry name" value="D-2-HYDROXYGLUTARATE DEHYDROGENASE, MITOCHONDRIAL"/>
    <property type="match status" value="1"/>
</dbReference>
<comment type="similarity">
    <text evidence="5">Belongs to the quinone-dependent D-lactate dehydrogenase family.</text>
</comment>
<dbReference type="PIRSF" id="PIRSF000101">
    <property type="entry name" value="D-lactate_dh"/>
    <property type="match status" value="1"/>
</dbReference>
<keyword evidence="2 5" id="KW-0285">Flavoprotein</keyword>
<feature type="binding site" evidence="7">
    <location>
        <position position="248"/>
    </location>
    <ligand>
        <name>FAD</name>
        <dbReference type="ChEBI" id="CHEBI:57692"/>
    </ligand>
</feature>
<evidence type="ECO:0000256" key="4">
    <source>
        <dbReference type="ARBA" id="ARBA00023002"/>
    </source>
</evidence>
<evidence type="ECO:0000313" key="10">
    <source>
        <dbReference type="Proteomes" id="UP000262699"/>
    </source>
</evidence>
<evidence type="ECO:0000256" key="3">
    <source>
        <dbReference type="ARBA" id="ARBA00022827"/>
    </source>
</evidence>
<evidence type="ECO:0000256" key="6">
    <source>
        <dbReference type="PIRNR" id="PIRNR000101"/>
    </source>
</evidence>
<reference evidence="9 10" key="1">
    <citation type="journal article" date="2018" name="Nat. Biotechnol.">
        <title>A standardized bacterial taxonomy based on genome phylogeny substantially revises the tree of life.</title>
        <authorList>
            <person name="Parks D.H."/>
            <person name="Chuvochina M."/>
            <person name="Waite D.W."/>
            <person name="Rinke C."/>
            <person name="Skarshewski A."/>
            <person name="Chaumeil P.A."/>
            <person name="Hugenholtz P."/>
        </authorList>
    </citation>
    <scope>NUCLEOTIDE SEQUENCE [LARGE SCALE GENOMIC DNA]</scope>
    <source>
        <strain evidence="9">UBA9015</strain>
    </source>
</reference>
<comment type="subcellular location">
    <subcellularLocation>
        <location evidence="5">Cell inner membrane</location>
        <topology evidence="5">Peripheral membrane protein</topology>
        <orientation evidence="5">Cytoplasmic side</orientation>
    </subcellularLocation>
</comment>
<dbReference type="Gene3D" id="3.30.43.10">
    <property type="entry name" value="Uridine Diphospho-n-acetylenolpyruvylglucosamine Reductase, domain 2"/>
    <property type="match status" value="1"/>
</dbReference>
<dbReference type="InterPro" id="IPR012256">
    <property type="entry name" value="D_lactate_DH"/>
</dbReference>
<dbReference type="SUPFAM" id="SSF56176">
    <property type="entry name" value="FAD-binding/transporter-associated domain-like"/>
    <property type="match status" value="1"/>
</dbReference>
<feature type="binding site" evidence="5 7">
    <location>
        <position position="151"/>
    </location>
    <ligand>
        <name>FAD</name>
        <dbReference type="ChEBI" id="CHEBI:57692"/>
    </ligand>
</feature>
<comment type="caution">
    <text evidence="9">The sequence shown here is derived from an EMBL/GenBank/DDBJ whole genome shotgun (WGS) entry which is preliminary data.</text>
</comment>
<evidence type="ECO:0000256" key="2">
    <source>
        <dbReference type="ARBA" id="ARBA00022630"/>
    </source>
</evidence>
<protein>
    <recommendedName>
        <fullName evidence="5">Quinone-dependent D-lactate dehydrogenase</fullName>
        <ecNumber evidence="5">1.1.5.12</ecNumber>
    </recommendedName>
    <alternativeName>
        <fullName evidence="5">D-lactate dehydrogenase</fullName>
        <shortName evidence="5">D-LDH</shortName>
    </alternativeName>
</protein>
<dbReference type="InterPro" id="IPR016167">
    <property type="entry name" value="FAD-bd_PCMH_sub1"/>
</dbReference>
<evidence type="ECO:0000256" key="5">
    <source>
        <dbReference type="HAMAP-Rule" id="MF_02092"/>
    </source>
</evidence>
<dbReference type="Gene3D" id="3.30.1370.20">
    <property type="entry name" value="D-lactate dehydrogenase, cap domain, subdomain 2"/>
    <property type="match status" value="1"/>
</dbReference>
<evidence type="ECO:0000256" key="7">
    <source>
        <dbReference type="PIRSR" id="PIRSR000101-1"/>
    </source>
</evidence>
<keyword evidence="5" id="KW-1003">Cell membrane</keyword>
<keyword evidence="5" id="KW-0472">Membrane</keyword>
<feature type="binding site" evidence="5 7">
    <location>
        <position position="134"/>
    </location>
    <ligand>
        <name>FAD</name>
        <dbReference type="ChEBI" id="CHEBI:57692"/>
    </ligand>
</feature>
<dbReference type="HAMAP" id="MF_02092">
    <property type="entry name" value="DLDH_Dld"/>
    <property type="match status" value="1"/>
</dbReference>
<dbReference type="GO" id="GO:0071949">
    <property type="term" value="F:FAD binding"/>
    <property type="evidence" value="ECO:0007669"/>
    <property type="project" value="InterPro"/>
</dbReference>
<feature type="binding site" evidence="5 7">
    <location>
        <begin position="76"/>
        <end position="77"/>
    </location>
    <ligand>
        <name>FAD</name>
        <dbReference type="ChEBI" id="CHEBI:57692"/>
    </ligand>
</feature>
<dbReference type="PANTHER" id="PTHR43716:SF1">
    <property type="entry name" value="D-2-HYDROXYGLUTARATE DEHYDROGENASE, MITOCHONDRIAL"/>
    <property type="match status" value="1"/>
</dbReference>